<name>A0A016V5R6_9BILA</name>
<protein>
    <submittedName>
        <fullName evidence="1">Uncharacterized protein</fullName>
    </submittedName>
</protein>
<comment type="caution">
    <text evidence="1">The sequence shown here is derived from an EMBL/GenBank/DDBJ whole genome shotgun (WGS) entry which is preliminary data.</text>
</comment>
<dbReference type="Proteomes" id="UP000024635">
    <property type="component" value="Unassembled WGS sequence"/>
</dbReference>
<sequence>MRRLMCYLPISKSLMAIHILYIGLYISASVVSLVHAIPIRASLCASRCRYFGTSFFEQVAHSFWWCFYEVGQGFVLVRIGKLARWPFGFGKITFYESCKLGEDTRITTGPTIFRQMTQIMPKFSGSQTWQ</sequence>
<dbReference type="EMBL" id="JARK01001353">
    <property type="protein sequence ID" value="EYC22596.1"/>
    <property type="molecule type" value="Genomic_DNA"/>
</dbReference>
<organism evidence="1 2">
    <name type="scientific">Ancylostoma ceylanicum</name>
    <dbReference type="NCBI Taxonomy" id="53326"/>
    <lineage>
        <taxon>Eukaryota</taxon>
        <taxon>Metazoa</taxon>
        <taxon>Ecdysozoa</taxon>
        <taxon>Nematoda</taxon>
        <taxon>Chromadorea</taxon>
        <taxon>Rhabditida</taxon>
        <taxon>Rhabditina</taxon>
        <taxon>Rhabditomorpha</taxon>
        <taxon>Strongyloidea</taxon>
        <taxon>Ancylostomatidae</taxon>
        <taxon>Ancylostomatinae</taxon>
        <taxon>Ancylostoma</taxon>
    </lineage>
</organism>
<gene>
    <name evidence="1" type="primary">Acey_s0017.g3447</name>
    <name evidence="1" type="ORF">Y032_0017g3447</name>
</gene>
<proteinExistence type="predicted"/>
<evidence type="ECO:0000313" key="1">
    <source>
        <dbReference type="EMBL" id="EYC22596.1"/>
    </source>
</evidence>
<keyword evidence="2" id="KW-1185">Reference proteome</keyword>
<dbReference type="AlphaFoldDB" id="A0A016V5R6"/>
<reference evidence="2" key="1">
    <citation type="journal article" date="2015" name="Nat. Genet.">
        <title>The genome and transcriptome of the zoonotic hookworm Ancylostoma ceylanicum identify infection-specific gene families.</title>
        <authorList>
            <person name="Schwarz E.M."/>
            <person name="Hu Y."/>
            <person name="Antoshechkin I."/>
            <person name="Miller M.M."/>
            <person name="Sternberg P.W."/>
            <person name="Aroian R.V."/>
        </authorList>
    </citation>
    <scope>NUCLEOTIDE SEQUENCE</scope>
    <source>
        <strain evidence="2">HY135</strain>
    </source>
</reference>
<accession>A0A016V5R6</accession>
<evidence type="ECO:0000313" key="2">
    <source>
        <dbReference type="Proteomes" id="UP000024635"/>
    </source>
</evidence>